<evidence type="ECO:0000313" key="1">
    <source>
        <dbReference type="EMBL" id="EAV40969.1"/>
    </source>
</evidence>
<gene>
    <name evidence="1" type="ORF">SIAM614_29606</name>
</gene>
<dbReference type="EMBL" id="AAUW01000024">
    <property type="protein sequence ID" value="EAV40969.1"/>
    <property type="molecule type" value="Genomic_DNA"/>
</dbReference>
<reference evidence="1 2" key="1">
    <citation type="submission" date="2006-05" db="EMBL/GenBank/DDBJ databases">
        <authorList>
            <person name="King G."/>
            <person name="Ferriera S."/>
            <person name="Johnson J."/>
            <person name="Kravitz S."/>
            <person name="Beeson K."/>
            <person name="Sutton G."/>
            <person name="Rogers Y.-H."/>
            <person name="Friedman R."/>
            <person name="Frazier M."/>
            <person name="Venter J.C."/>
        </authorList>
    </citation>
    <scope>NUCLEOTIDE SEQUENCE [LARGE SCALE GENOMIC DNA]</scope>
    <source>
        <strain evidence="2">ATCC 25650 / DSM 13394 / JCM 20685 / NBRC 16684 / NCIMB 2208 / IAM 12614 / B1</strain>
    </source>
</reference>
<dbReference type="PANTHER" id="PTHR36509">
    <property type="entry name" value="BLL3101 PROTEIN"/>
    <property type="match status" value="1"/>
</dbReference>
<dbReference type="AlphaFoldDB" id="A0P1P3"/>
<sequence>MAVLGRIYSTGTAEDYKADNALQAQLKITPLSACGTDDIPKAPPVQTPAPFSMTDKPQKVILDMGMEGYFDRMATLMCKVAPPSRDDVAILGRMKEIGIEPCKDFAPDTLEPAVQAALESVPKDALAKIKANRKVMGTTVNGWTITKGLGAYGTDYLKRAVSLPSGGLPTARRMRSIPIQQRTARVPP</sequence>
<name>A0P1P3_ROSAI</name>
<dbReference type="SUPFAM" id="SSF160935">
    <property type="entry name" value="VPA0735-like"/>
    <property type="match status" value="1"/>
</dbReference>
<accession>A0P1P3</accession>
<organism evidence="1 2">
    <name type="scientific">Roseibium aggregatum (strain ATCC 25650 / DSM 13394 / JCM 20685 / NBRC 16684 / NCIMB 2208 / IAM 12614 / B1)</name>
    <name type="common">Stappia aggregata</name>
    <dbReference type="NCBI Taxonomy" id="384765"/>
    <lineage>
        <taxon>Bacteria</taxon>
        <taxon>Pseudomonadati</taxon>
        <taxon>Pseudomonadota</taxon>
        <taxon>Alphaproteobacteria</taxon>
        <taxon>Hyphomicrobiales</taxon>
        <taxon>Stappiaceae</taxon>
        <taxon>Roseibium</taxon>
    </lineage>
</organism>
<evidence type="ECO:0000313" key="2">
    <source>
        <dbReference type="Proteomes" id="UP000004848"/>
    </source>
</evidence>
<comment type="caution">
    <text evidence="1">The sequence shown here is derived from an EMBL/GenBank/DDBJ whole genome shotgun (WGS) entry which is preliminary data.</text>
</comment>
<dbReference type="PANTHER" id="PTHR36509:SF2">
    <property type="entry name" value="BLL3101 PROTEIN"/>
    <property type="match status" value="1"/>
</dbReference>
<dbReference type="Proteomes" id="UP000004848">
    <property type="component" value="Unassembled WGS sequence"/>
</dbReference>
<proteinExistence type="predicted"/>
<protein>
    <submittedName>
        <fullName evidence="1">Uncharacterized protein</fullName>
    </submittedName>
</protein>
<dbReference type="eggNOG" id="COG5361">
    <property type="taxonomic scope" value="Bacteria"/>
</dbReference>